<dbReference type="GO" id="GO:0005737">
    <property type="term" value="C:cytoplasm"/>
    <property type="evidence" value="ECO:0007669"/>
    <property type="project" value="UniProtKB-SubCell"/>
</dbReference>
<keyword evidence="1 5" id="KW-0285">Flavoprotein</keyword>
<proteinExistence type="inferred from homology"/>
<dbReference type="PANTHER" id="PTHR46972">
    <property type="entry name" value="MONOOXYGENASE ASQM-RELATED"/>
    <property type="match status" value="1"/>
</dbReference>
<comment type="caution">
    <text evidence="7">The sequence shown here is derived from an EMBL/GenBank/DDBJ whole genome shotgun (WGS) entry which is preliminary data.</text>
</comment>
<dbReference type="SUPFAM" id="SSF51905">
    <property type="entry name" value="FAD/NAD(P)-binding domain"/>
    <property type="match status" value="1"/>
</dbReference>
<keyword evidence="5" id="KW-0521">NADP</keyword>
<dbReference type="RefSeq" id="WP_188893224.1">
    <property type="nucleotide sequence ID" value="NZ_BMMZ01000001.1"/>
</dbReference>
<keyword evidence="3 5" id="KW-0560">Oxidoreductase</keyword>
<comment type="similarity">
    <text evidence="5">Belongs to the aromatic-ring hydroxylase family. TetX subfamily.</text>
</comment>
<organism evidence="7 8">
    <name type="scientific">Microlunatus endophyticus</name>
    <dbReference type="NCBI Taxonomy" id="1716077"/>
    <lineage>
        <taxon>Bacteria</taxon>
        <taxon>Bacillati</taxon>
        <taxon>Actinomycetota</taxon>
        <taxon>Actinomycetes</taxon>
        <taxon>Propionibacteriales</taxon>
        <taxon>Propionibacteriaceae</taxon>
        <taxon>Microlunatus</taxon>
    </lineage>
</organism>
<dbReference type="AlphaFoldDB" id="A0A917RZK7"/>
<reference evidence="7" key="2">
    <citation type="submission" date="2020-09" db="EMBL/GenBank/DDBJ databases">
        <authorList>
            <person name="Sun Q."/>
            <person name="Zhou Y."/>
        </authorList>
    </citation>
    <scope>NUCLEOTIDE SEQUENCE</scope>
    <source>
        <strain evidence="7">CGMCC 4.7306</strain>
    </source>
</reference>
<name>A0A917RZK7_9ACTN</name>
<keyword evidence="5" id="KW-0963">Cytoplasm</keyword>
<comment type="catalytic activity">
    <reaction evidence="5">
        <text>a tetracycline + NADPH + O2 + H(+) = an 11a-hydroxytetracycline + NADP(+) + H2O</text>
        <dbReference type="Rhea" id="RHEA:61444"/>
        <dbReference type="ChEBI" id="CHEBI:15377"/>
        <dbReference type="ChEBI" id="CHEBI:15378"/>
        <dbReference type="ChEBI" id="CHEBI:15379"/>
        <dbReference type="ChEBI" id="CHEBI:57783"/>
        <dbReference type="ChEBI" id="CHEBI:58349"/>
        <dbReference type="ChEBI" id="CHEBI:144644"/>
        <dbReference type="ChEBI" id="CHEBI:144645"/>
    </reaction>
</comment>
<comment type="subcellular location">
    <subcellularLocation>
        <location evidence="5">Cytoplasm</location>
    </subcellularLocation>
</comment>
<dbReference type="InterPro" id="IPR002938">
    <property type="entry name" value="FAD-bd"/>
</dbReference>
<evidence type="ECO:0000313" key="8">
    <source>
        <dbReference type="Proteomes" id="UP000613840"/>
    </source>
</evidence>
<dbReference type="Pfam" id="PF01494">
    <property type="entry name" value="FAD_binding_3"/>
    <property type="match status" value="1"/>
</dbReference>
<feature type="domain" description="FAD-binding" evidence="6">
    <location>
        <begin position="10"/>
        <end position="332"/>
    </location>
</feature>
<dbReference type="EMBL" id="BMMZ01000001">
    <property type="protein sequence ID" value="GGL46956.1"/>
    <property type="molecule type" value="Genomic_DNA"/>
</dbReference>
<keyword evidence="4 5" id="KW-0503">Monooxygenase</keyword>
<gene>
    <name evidence="7" type="ORF">GCM10011575_01030</name>
</gene>
<evidence type="ECO:0000313" key="7">
    <source>
        <dbReference type="EMBL" id="GGL46956.1"/>
    </source>
</evidence>
<sequence>MTDDPQAEHVPIAIIGAGMSGLALAAVLRANGVEATIFEAEASADARTQGGMLDIHEDTGQAALRAAGLYDGFRAIVHPGGQELRLIDRSGRIRHQHSDDGSGGRPEVDRGDLRTLLLSALGPDTVRWGHKITAARPLGDGRHEVIFAAGGSVIADLLVGGDGAWSRIRPLLTDALPAYAGISFVETDLQDPDTRHPEAAELLGGGFVIALDGERGILAHRETDDSLHVYTAVRAPEDWLDGIDFHRTEAAAAAVLASFGDWHPTLQSLVTDADGPAVPRKIHALPAGTRWDHRSGVTLIGDAAHLMSPFAGEGANLALFDGAELARRIIEQPDDLDAAVQAYEGEMFARAADMAGQTDAQMRLMFSPGAMDNLVALFEGFAAEQPPQ</sequence>
<evidence type="ECO:0000256" key="4">
    <source>
        <dbReference type="ARBA" id="ARBA00023033"/>
    </source>
</evidence>
<reference evidence="7" key="1">
    <citation type="journal article" date="2014" name="Int. J. Syst. Evol. Microbiol.">
        <title>Complete genome sequence of Corynebacterium casei LMG S-19264T (=DSM 44701T), isolated from a smear-ripened cheese.</title>
        <authorList>
            <consortium name="US DOE Joint Genome Institute (JGI-PGF)"/>
            <person name="Walter F."/>
            <person name="Albersmeier A."/>
            <person name="Kalinowski J."/>
            <person name="Ruckert C."/>
        </authorList>
    </citation>
    <scope>NUCLEOTIDE SEQUENCE</scope>
    <source>
        <strain evidence="7">CGMCC 4.7306</strain>
    </source>
</reference>
<comment type="cofactor">
    <cofactor evidence="5">
        <name>FAD</name>
        <dbReference type="ChEBI" id="CHEBI:57692"/>
    </cofactor>
</comment>
<evidence type="ECO:0000256" key="2">
    <source>
        <dbReference type="ARBA" id="ARBA00022827"/>
    </source>
</evidence>
<dbReference type="HAMAP" id="MF_00845">
    <property type="entry name" value="TetX_monooxygenase"/>
    <property type="match status" value="1"/>
</dbReference>
<protein>
    <recommendedName>
        <fullName evidence="5">Flavin-dependent monooxygenase</fullName>
    </recommendedName>
    <alternativeName>
        <fullName evidence="5">TetX monooxygenase</fullName>
        <shortName evidence="5">TetX</shortName>
        <ecNumber evidence="5">1.14.13.-</ecNumber>
    </alternativeName>
</protein>
<dbReference type="InterPro" id="IPR036188">
    <property type="entry name" value="FAD/NAD-bd_sf"/>
</dbReference>
<dbReference type="EC" id="1.14.13.-" evidence="5"/>
<keyword evidence="8" id="KW-1185">Reference proteome</keyword>
<evidence type="ECO:0000256" key="3">
    <source>
        <dbReference type="ARBA" id="ARBA00023002"/>
    </source>
</evidence>
<evidence type="ECO:0000256" key="5">
    <source>
        <dbReference type="HAMAP-Rule" id="MF_00845"/>
    </source>
</evidence>
<comment type="function">
    <text evidence="5">An FAD-requiring monooxygenase active on some tetracycline antibiotic derivatives, which leads to their inactivation. Hydroxylates carbon 11a of tetracycline and some analogs.</text>
</comment>
<keyword evidence="5" id="KW-0547">Nucleotide-binding</keyword>
<feature type="binding site" evidence="5">
    <location>
        <position position="302"/>
    </location>
    <ligand>
        <name>FAD</name>
        <dbReference type="ChEBI" id="CHEBI:57692"/>
    </ligand>
</feature>
<dbReference type="Proteomes" id="UP000613840">
    <property type="component" value="Unassembled WGS sequence"/>
</dbReference>
<dbReference type="PANTHER" id="PTHR46972:SF1">
    <property type="entry name" value="FAD DEPENDENT OXIDOREDUCTASE DOMAIN-CONTAINING PROTEIN"/>
    <property type="match status" value="1"/>
</dbReference>
<comment type="subunit">
    <text evidence="5">Monomer.</text>
</comment>
<dbReference type="GO" id="GO:0071949">
    <property type="term" value="F:FAD binding"/>
    <property type="evidence" value="ECO:0007669"/>
    <property type="project" value="InterPro"/>
</dbReference>
<feature type="binding site" evidence="5">
    <location>
        <position position="54"/>
    </location>
    <ligand>
        <name>FAD</name>
        <dbReference type="ChEBI" id="CHEBI:57692"/>
    </ligand>
</feature>
<comment type="domain">
    <text evidence="5">Consists of an N-terminal FAD-binding domain with a Rossman fold and a C-terminal substrate-binding domain.</text>
</comment>
<evidence type="ECO:0000256" key="1">
    <source>
        <dbReference type="ARBA" id="ARBA00022630"/>
    </source>
</evidence>
<feature type="binding site" evidence="5">
    <location>
        <position position="47"/>
    </location>
    <ligand>
        <name>NADPH</name>
        <dbReference type="ChEBI" id="CHEBI:57783"/>
    </ligand>
</feature>
<dbReference type="InterPro" id="IPR043683">
    <property type="entry name" value="TetX_monooxygenase"/>
</dbReference>
<accession>A0A917RZK7</accession>
<dbReference type="GO" id="GO:0046677">
    <property type="term" value="P:response to antibiotic"/>
    <property type="evidence" value="ECO:0007669"/>
    <property type="project" value="InterPro"/>
</dbReference>
<evidence type="ECO:0000259" key="6">
    <source>
        <dbReference type="Pfam" id="PF01494"/>
    </source>
</evidence>
<feature type="binding site" evidence="5">
    <location>
        <position position="110"/>
    </location>
    <ligand>
        <name>FAD</name>
        <dbReference type="ChEBI" id="CHEBI:57692"/>
    </ligand>
</feature>
<dbReference type="PRINTS" id="PR00420">
    <property type="entry name" value="RNGMNOXGNASE"/>
</dbReference>
<keyword evidence="2 5" id="KW-0274">FAD</keyword>
<dbReference type="Gene3D" id="3.50.50.60">
    <property type="entry name" value="FAD/NAD(P)-binding domain"/>
    <property type="match status" value="1"/>
</dbReference>
<dbReference type="GO" id="GO:0004497">
    <property type="term" value="F:monooxygenase activity"/>
    <property type="evidence" value="ECO:0007669"/>
    <property type="project" value="UniProtKB-UniRule"/>
</dbReference>